<keyword evidence="2 9" id="KW-0812">Transmembrane</keyword>
<comment type="caution">
    <text evidence="13">The sequence shown here is derived from an EMBL/GenBank/DDBJ whole genome shotgun (WGS) entry which is preliminary data.</text>
</comment>
<keyword evidence="14" id="KW-1185">Reference proteome</keyword>
<reference evidence="13 14" key="1">
    <citation type="submission" date="2020-03" db="EMBL/GenBank/DDBJ databases">
        <title>Roseomonas selenitidurans sp. nov. isolated from soil.</title>
        <authorList>
            <person name="Liu H."/>
        </authorList>
    </citation>
    <scope>NUCLEOTIDE SEQUENCE [LARGE SCALE GENOMIC DNA]</scope>
    <source>
        <strain evidence="13 14">JCM 15073</strain>
    </source>
</reference>
<name>A0ABX1ET69_9PROT</name>
<evidence type="ECO:0000256" key="4">
    <source>
        <dbReference type="ARBA" id="ARBA00022840"/>
    </source>
</evidence>
<dbReference type="PROSITE" id="PS50929">
    <property type="entry name" value="ABC_TM1F"/>
    <property type="match status" value="1"/>
</dbReference>
<gene>
    <name evidence="13" type="ORF">HB662_02905</name>
</gene>
<dbReference type="Pfam" id="PF03412">
    <property type="entry name" value="Peptidase_C39"/>
    <property type="match status" value="1"/>
</dbReference>
<dbReference type="InterPro" id="IPR011527">
    <property type="entry name" value="ABC1_TM_dom"/>
</dbReference>
<evidence type="ECO:0000256" key="2">
    <source>
        <dbReference type="ARBA" id="ARBA00022692"/>
    </source>
</evidence>
<dbReference type="GO" id="GO:0005524">
    <property type="term" value="F:ATP binding"/>
    <property type="evidence" value="ECO:0007669"/>
    <property type="project" value="UniProtKB-KW"/>
</dbReference>
<keyword evidence="4 13" id="KW-0067">ATP-binding</keyword>
<comment type="subcellular location">
    <subcellularLocation>
        <location evidence="1">Cell membrane</location>
        <topology evidence="1">Multi-pass membrane protein</topology>
    </subcellularLocation>
</comment>
<feature type="transmembrane region" description="Helical" evidence="9">
    <location>
        <begin position="156"/>
        <end position="173"/>
    </location>
</feature>
<sequence>MRTPTILQIEAAECGAAALGIIAAHHGLWLTLEDLRARCGVSRDGSKAQHIAAAAREMGFEVRAVRGEPEALATVEGPVILHWGMDHFLVLEGKRGGSWQLNDPARGRRRVDDRELRRQFSGIVLMIKPGPAFKKGGSPPSAMRGLADRLRGCRRAVLLAIGISVILALPGVLGPSFRQVFMDRILSAGVIAWLWPMLLAMLGVGAFAALCTWMQKTLQHNLETRVAVAGGIGFMERVLRLPMSFYGQRGPASIADRVMLNDRVAGIVAGEIGGTMLALIMAAIYLAVLLLFDLRLGLVALAAAAALAVALAFLSARLKEDQQRLMNEQAMEAAEAKQGLRMIESYRASGSEALLFDRLMARRARALNLRQSLMLGRTALRHLPGLATAVAAATSLAIGGGLVIGGQMSIGALVAFQFLLAVFLSPVGRLVQLGPRMQEAGASLRLLDDTLQHPLAEEFTNPPAAPRLIRRLDGRIELRDVTFGHSRRAAPLISGVSLVVEPGERVGIVGASGSGKSTLALLAAGLHEPWSGQVLLDGKPLREIPRAVLRQSVQVVDQTAMLFTGTVRDNIALWDPTVSEERLHAAARDAAIHDFILERREGYAFPISGGGTNLSGGQRARIEIARALVQDPRILLFDEATAALDDQTEAELLSNIRRRGATMLVVAHRLAPLRDCDRVVVMERGAIIEMGPPAELASRRSAFAKLMLPSVAEVGA</sequence>
<dbReference type="Pfam" id="PF00664">
    <property type="entry name" value="ABC_membrane"/>
    <property type="match status" value="1"/>
</dbReference>
<dbReference type="InterPro" id="IPR003439">
    <property type="entry name" value="ABC_transporter-like_ATP-bd"/>
</dbReference>
<keyword evidence="8" id="KW-0080">Bacteriocin transport</keyword>
<dbReference type="Gene3D" id="3.90.70.10">
    <property type="entry name" value="Cysteine proteinases"/>
    <property type="match status" value="1"/>
</dbReference>
<dbReference type="SMART" id="SM00382">
    <property type="entry name" value="AAA"/>
    <property type="match status" value="1"/>
</dbReference>
<dbReference type="Gene3D" id="3.40.50.300">
    <property type="entry name" value="P-loop containing nucleotide triphosphate hydrolases"/>
    <property type="match status" value="1"/>
</dbReference>
<evidence type="ECO:0000256" key="7">
    <source>
        <dbReference type="ARBA" id="ARBA00023136"/>
    </source>
</evidence>
<evidence type="ECO:0000259" key="10">
    <source>
        <dbReference type="PROSITE" id="PS50893"/>
    </source>
</evidence>
<evidence type="ECO:0000259" key="12">
    <source>
        <dbReference type="PROSITE" id="PS50990"/>
    </source>
</evidence>
<evidence type="ECO:0000313" key="13">
    <source>
        <dbReference type="EMBL" id="NKE43710.1"/>
    </source>
</evidence>
<keyword evidence="7 9" id="KW-0472">Membrane</keyword>
<evidence type="ECO:0000256" key="6">
    <source>
        <dbReference type="ARBA" id="ARBA00022989"/>
    </source>
</evidence>
<keyword evidence="5" id="KW-0813">Transport</keyword>
<dbReference type="InterPro" id="IPR036640">
    <property type="entry name" value="ABC1_TM_sf"/>
</dbReference>
<dbReference type="InterPro" id="IPR017871">
    <property type="entry name" value="ABC_transporter-like_CS"/>
</dbReference>
<keyword evidence="6 9" id="KW-1133">Transmembrane helix</keyword>
<dbReference type="PROSITE" id="PS50990">
    <property type="entry name" value="PEPTIDASE_C39"/>
    <property type="match status" value="1"/>
</dbReference>
<dbReference type="InterPro" id="IPR003593">
    <property type="entry name" value="AAA+_ATPase"/>
</dbReference>
<dbReference type="InterPro" id="IPR039421">
    <property type="entry name" value="Type_1_exporter"/>
</dbReference>
<dbReference type="PROSITE" id="PS50893">
    <property type="entry name" value="ABC_TRANSPORTER_2"/>
    <property type="match status" value="1"/>
</dbReference>
<feature type="domain" description="Peptidase C39" evidence="12">
    <location>
        <begin position="8"/>
        <end position="127"/>
    </location>
</feature>
<dbReference type="PANTHER" id="PTHR24221:SF654">
    <property type="entry name" value="ATP-BINDING CASSETTE SUB-FAMILY B MEMBER 6"/>
    <property type="match status" value="1"/>
</dbReference>
<feature type="domain" description="ABC transmembrane type-1" evidence="11">
    <location>
        <begin position="158"/>
        <end position="439"/>
    </location>
</feature>
<proteinExistence type="predicted"/>
<accession>A0ABX1ET69</accession>
<dbReference type="EMBL" id="JAAVTX010000001">
    <property type="protein sequence ID" value="NKE43710.1"/>
    <property type="molecule type" value="Genomic_DNA"/>
</dbReference>
<dbReference type="Proteomes" id="UP000765160">
    <property type="component" value="Unassembled WGS sequence"/>
</dbReference>
<dbReference type="Pfam" id="PF00005">
    <property type="entry name" value="ABC_tran"/>
    <property type="match status" value="1"/>
</dbReference>
<feature type="domain" description="ABC transporter" evidence="10">
    <location>
        <begin position="476"/>
        <end position="709"/>
    </location>
</feature>
<keyword evidence="3" id="KW-0547">Nucleotide-binding</keyword>
<feature type="transmembrane region" description="Helical" evidence="9">
    <location>
        <begin position="410"/>
        <end position="431"/>
    </location>
</feature>
<evidence type="ECO:0000313" key="14">
    <source>
        <dbReference type="Proteomes" id="UP000765160"/>
    </source>
</evidence>
<dbReference type="InterPro" id="IPR005074">
    <property type="entry name" value="Peptidase_C39"/>
</dbReference>
<evidence type="ECO:0000256" key="8">
    <source>
        <dbReference type="ARBA" id="ARBA00043264"/>
    </source>
</evidence>
<feature type="transmembrane region" description="Helical" evidence="9">
    <location>
        <begin position="298"/>
        <end position="316"/>
    </location>
</feature>
<dbReference type="PROSITE" id="PS00211">
    <property type="entry name" value="ABC_TRANSPORTER_1"/>
    <property type="match status" value="1"/>
</dbReference>
<dbReference type="PANTHER" id="PTHR24221">
    <property type="entry name" value="ATP-BINDING CASSETTE SUB-FAMILY B"/>
    <property type="match status" value="1"/>
</dbReference>
<feature type="transmembrane region" description="Helical" evidence="9">
    <location>
        <begin position="383"/>
        <end position="404"/>
    </location>
</feature>
<keyword evidence="5" id="KW-0653">Protein transport</keyword>
<dbReference type="RefSeq" id="WP_168046938.1">
    <property type="nucleotide sequence ID" value="NZ_JAATJR010000001.1"/>
</dbReference>
<evidence type="ECO:0000256" key="3">
    <source>
        <dbReference type="ARBA" id="ARBA00022741"/>
    </source>
</evidence>
<feature type="transmembrane region" description="Helical" evidence="9">
    <location>
        <begin position="193"/>
        <end position="213"/>
    </location>
</feature>
<organism evidence="13 14">
    <name type="scientific">Falsiroseomonas frigidaquae</name>
    <dbReference type="NCBI Taxonomy" id="487318"/>
    <lineage>
        <taxon>Bacteria</taxon>
        <taxon>Pseudomonadati</taxon>
        <taxon>Pseudomonadota</taxon>
        <taxon>Alphaproteobacteria</taxon>
        <taxon>Acetobacterales</taxon>
        <taxon>Roseomonadaceae</taxon>
        <taxon>Falsiroseomonas</taxon>
    </lineage>
</organism>
<dbReference type="SUPFAM" id="SSF52540">
    <property type="entry name" value="P-loop containing nucleoside triphosphate hydrolases"/>
    <property type="match status" value="1"/>
</dbReference>
<dbReference type="InterPro" id="IPR027417">
    <property type="entry name" value="P-loop_NTPase"/>
</dbReference>
<dbReference type="SUPFAM" id="SSF90123">
    <property type="entry name" value="ABC transporter transmembrane region"/>
    <property type="match status" value="1"/>
</dbReference>
<feature type="transmembrane region" description="Helical" evidence="9">
    <location>
        <begin position="267"/>
        <end position="292"/>
    </location>
</feature>
<dbReference type="Gene3D" id="1.20.1560.10">
    <property type="entry name" value="ABC transporter type 1, transmembrane domain"/>
    <property type="match status" value="1"/>
</dbReference>
<evidence type="ECO:0000259" key="11">
    <source>
        <dbReference type="PROSITE" id="PS50929"/>
    </source>
</evidence>
<evidence type="ECO:0000256" key="1">
    <source>
        <dbReference type="ARBA" id="ARBA00004651"/>
    </source>
</evidence>
<protein>
    <submittedName>
        <fullName evidence="13">ATP-binding cassette domain-containing protein</fullName>
    </submittedName>
</protein>
<evidence type="ECO:0000256" key="5">
    <source>
        <dbReference type="ARBA" id="ARBA00022927"/>
    </source>
</evidence>
<evidence type="ECO:0000256" key="9">
    <source>
        <dbReference type="SAM" id="Phobius"/>
    </source>
</evidence>